<dbReference type="Proteomes" id="UP000821846">
    <property type="component" value="Unassembled WGS sequence"/>
</dbReference>
<evidence type="ECO:0000256" key="1">
    <source>
        <dbReference type="ARBA" id="ARBA00005750"/>
    </source>
</evidence>
<dbReference type="RefSeq" id="WP_173866654.1">
    <property type="nucleotide sequence ID" value="NZ_JAAWUU010000042.1"/>
</dbReference>
<dbReference type="InterPro" id="IPR016667">
    <property type="entry name" value="Caps_polysacc_synth_CpsB/CapC"/>
</dbReference>
<keyword evidence="7" id="KW-1185">Reference proteome</keyword>
<organism evidence="6 7">
    <name type="scientific">Faecalicatena fissicatena</name>
    <dbReference type="NCBI Taxonomy" id="290055"/>
    <lineage>
        <taxon>Bacteria</taxon>
        <taxon>Bacillati</taxon>
        <taxon>Bacillota</taxon>
        <taxon>Clostridia</taxon>
        <taxon>Lachnospirales</taxon>
        <taxon>Lachnospiraceae</taxon>
        <taxon>Faecalicatena</taxon>
    </lineage>
</organism>
<comment type="catalytic activity">
    <reaction evidence="5">
        <text>O-phospho-L-tyrosyl-[protein] + H2O = L-tyrosyl-[protein] + phosphate</text>
        <dbReference type="Rhea" id="RHEA:10684"/>
        <dbReference type="Rhea" id="RHEA-COMP:10136"/>
        <dbReference type="Rhea" id="RHEA-COMP:20101"/>
        <dbReference type="ChEBI" id="CHEBI:15377"/>
        <dbReference type="ChEBI" id="CHEBI:43474"/>
        <dbReference type="ChEBI" id="CHEBI:46858"/>
        <dbReference type="ChEBI" id="CHEBI:61978"/>
        <dbReference type="EC" id="3.1.3.48"/>
    </reaction>
</comment>
<keyword evidence="3" id="KW-0378">Hydrolase</keyword>
<reference evidence="6 7" key="1">
    <citation type="journal article" date="2020" name="Cell Host Microbe">
        <title>Functional and Genomic Variation between Human-Derived Isolates of Lachnospiraceae Reveals Inter- and Intra-Species Diversity.</title>
        <authorList>
            <person name="Sorbara M.T."/>
            <person name="Littmann E.R."/>
            <person name="Fontana E."/>
            <person name="Moody T.U."/>
            <person name="Kohout C.E."/>
            <person name="Gjonbalaj M."/>
            <person name="Eaton V."/>
            <person name="Seok R."/>
            <person name="Leiner I.M."/>
            <person name="Pamer E.G."/>
        </authorList>
    </citation>
    <scope>NUCLEOTIDE SEQUENCE [LARGE SCALE GENOMIC DNA]</scope>
    <source>
        <strain evidence="6 7">MSK.14.16</strain>
    </source>
</reference>
<dbReference type="EMBL" id="JAAWUZ010000045">
    <property type="protein sequence ID" value="NSG30810.1"/>
    <property type="molecule type" value="Genomic_DNA"/>
</dbReference>
<dbReference type="Gene3D" id="3.20.20.140">
    <property type="entry name" value="Metal-dependent hydrolases"/>
    <property type="match status" value="1"/>
</dbReference>
<evidence type="ECO:0000256" key="3">
    <source>
        <dbReference type="ARBA" id="ARBA00022801"/>
    </source>
</evidence>
<evidence type="ECO:0000256" key="2">
    <source>
        <dbReference type="ARBA" id="ARBA00013064"/>
    </source>
</evidence>
<keyword evidence="4" id="KW-0904">Protein phosphatase</keyword>
<comment type="caution">
    <text evidence="6">The sequence shown here is derived from an EMBL/GenBank/DDBJ whole genome shotgun (WGS) entry which is preliminary data.</text>
</comment>
<sequence>MIDFHAHILPRMDDGSHRMAETQKMLKMEYDQGVRQVVASSHFYAQHEFPEVFLDRRERRLARVRETLHEEEWGQEMQIFGGAEVLYYNGMADSPMLPSLCIEGTDTLLLEMPFSQWDKEVYREVRKIIENRRIKVILAHVERYSSYQKNKDIWEEILDLPLTIQLNAGEILQFGKKKLCRELLNSGIPVLLGSDCHNTGRRAPNMLKGKKAVEKLAGAGKSEEIDRLGEQVLNI</sequence>
<dbReference type="SUPFAM" id="SSF89550">
    <property type="entry name" value="PHP domain-like"/>
    <property type="match status" value="1"/>
</dbReference>
<accession>A0ABX2GZD9</accession>
<name>A0ABX2GZD9_9FIRM</name>
<dbReference type="PANTHER" id="PTHR39181:SF1">
    <property type="entry name" value="TYROSINE-PROTEIN PHOSPHATASE YWQE"/>
    <property type="match status" value="1"/>
</dbReference>
<gene>
    <name evidence="6" type="ORF">HFM93_11095</name>
</gene>
<dbReference type="InterPro" id="IPR016195">
    <property type="entry name" value="Pol/histidinol_Pase-like"/>
</dbReference>
<protein>
    <recommendedName>
        <fullName evidence="2">protein-tyrosine-phosphatase</fullName>
        <ecNumber evidence="2">3.1.3.48</ecNumber>
    </recommendedName>
</protein>
<dbReference type="PANTHER" id="PTHR39181">
    <property type="entry name" value="TYROSINE-PROTEIN PHOSPHATASE YWQE"/>
    <property type="match status" value="1"/>
</dbReference>
<evidence type="ECO:0000313" key="6">
    <source>
        <dbReference type="EMBL" id="NSG30810.1"/>
    </source>
</evidence>
<comment type="similarity">
    <text evidence="1">Belongs to the metallo-dependent hydrolases superfamily. CpsB/CapC family.</text>
</comment>
<dbReference type="EC" id="3.1.3.48" evidence="2"/>
<proteinExistence type="inferred from homology"/>
<evidence type="ECO:0000256" key="5">
    <source>
        <dbReference type="ARBA" id="ARBA00051722"/>
    </source>
</evidence>
<evidence type="ECO:0000256" key="4">
    <source>
        <dbReference type="ARBA" id="ARBA00022912"/>
    </source>
</evidence>
<dbReference type="Pfam" id="PF19567">
    <property type="entry name" value="CpsB_CapC"/>
    <property type="match status" value="1"/>
</dbReference>
<evidence type="ECO:0000313" key="7">
    <source>
        <dbReference type="Proteomes" id="UP000821846"/>
    </source>
</evidence>